<proteinExistence type="predicted"/>
<sequence length="108" mass="12304">MKSDHNEMISGFQVFCQARVLVARLKTATEKSLRSQGGCAIGCAEMLTHRHTSGGSMYPLLLKDSKYPFSKVSRHFFFSCPPFYHQYWGQYNQNSPIPVPLAREEIES</sequence>
<accession>A0AAV3XXD4</accession>
<evidence type="ECO:0000313" key="1">
    <source>
        <dbReference type="EMBL" id="GFN75508.1"/>
    </source>
</evidence>
<dbReference type="Proteomes" id="UP000735302">
    <property type="component" value="Unassembled WGS sequence"/>
</dbReference>
<comment type="caution">
    <text evidence="1">The sequence shown here is derived from an EMBL/GenBank/DDBJ whole genome shotgun (WGS) entry which is preliminary data.</text>
</comment>
<dbReference type="EMBL" id="BLXT01000273">
    <property type="protein sequence ID" value="GFN75508.1"/>
    <property type="molecule type" value="Genomic_DNA"/>
</dbReference>
<keyword evidence="2" id="KW-1185">Reference proteome</keyword>
<organism evidence="1 2">
    <name type="scientific">Plakobranchus ocellatus</name>
    <dbReference type="NCBI Taxonomy" id="259542"/>
    <lineage>
        <taxon>Eukaryota</taxon>
        <taxon>Metazoa</taxon>
        <taxon>Spiralia</taxon>
        <taxon>Lophotrochozoa</taxon>
        <taxon>Mollusca</taxon>
        <taxon>Gastropoda</taxon>
        <taxon>Heterobranchia</taxon>
        <taxon>Euthyneura</taxon>
        <taxon>Panpulmonata</taxon>
        <taxon>Sacoglossa</taxon>
        <taxon>Placobranchoidea</taxon>
        <taxon>Plakobranchidae</taxon>
        <taxon>Plakobranchus</taxon>
    </lineage>
</organism>
<protein>
    <submittedName>
        <fullName evidence="1">Uncharacterized protein</fullName>
    </submittedName>
</protein>
<dbReference type="AlphaFoldDB" id="A0AAV3XXD4"/>
<name>A0AAV3XXD4_9GAST</name>
<gene>
    <name evidence="1" type="ORF">PoB_000201400</name>
</gene>
<reference evidence="1 2" key="1">
    <citation type="journal article" date="2021" name="Elife">
        <title>Chloroplast acquisition without the gene transfer in kleptoplastic sea slugs, Plakobranchus ocellatus.</title>
        <authorList>
            <person name="Maeda T."/>
            <person name="Takahashi S."/>
            <person name="Yoshida T."/>
            <person name="Shimamura S."/>
            <person name="Takaki Y."/>
            <person name="Nagai Y."/>
            <person name="Toyoda A."/>
            <person name="Suzuki Y."/>
            <person name="Arimoto A."/>
            <person name="Ishii H."/>
            <person name="Satoh N."/>
            <person name="Nishiyama T."/>
            <person name="Hasebe M."/>
            <person name="Maruyama T."/>
            <person name="Minagawa J."/>
            <person name="Obokata J."/>
            <person name="Shigenobu S."/>
        </authorList>
    </citation>
    <scope>NUCLEOTIDE SEQUENCE [LARGE SCALE GENOMIC DNA]</scope>
</reference>
<evidence type="ECO:0000313" key="2">
    <source>
        <dbReference type="Proteomes" id="UP000735302"/>
    </source>
</evidence>